<dbReference type="SMART" id="SM00066">
    <property type="entry name" value="GAL4"/>
    <property type="match status" value="1"/>
</dbReference>
<dbReference type="PROSITE" id="PS00463">
    <property type="entry name" value="ZN2_CY6_FUNGAL_1"/>
    <property type="match status" value="1"/>
</dbReference>
<dbReference type="CDD" id="cd00067">
    <property type="entry name" value="GAL4"/>
    <property type="match status" value="1"/>
</dbReference>
<reference evidence="4 5" key="1">
    <citation type="journal article" date="2015" name="Genome Biol. Evol.">
        <title>Phylogenomic analyses indicate that early fungi evolved digesting cell walls of algal ancestors of land plants.</title>
        <authorList>
            <person name="Chang Y."/>
            <person name="Wang S."/>
            <person name="Sekimoto S."/>
            <person name="Aerts A.L."/>
            <person name="Choi C."/>
            <person name="Clum A."/>
            <person name="LaButti K.M."/>
            <person name="Lindquist E.A."/>
            <person name="Yee Ngan C."/>
            <person name="Ohm R.A."/>
            <person name="Salamov A.A."/>
            <person name="Grigoriev I.V."/>
            <person name="Spatafora J.W."/>
            <person name="Berbee M.L."/>
        </authorList>
    </citation>
    <scope>NUCLEOTIDE SEQUENCE [LARGE SCALE GENOMIC DNA]</scope>
    <source>
        <strain evidence="4 5">JEL478</strain>
    </source>
</reference>
<dbReference type="Gene3D" id="4.10.240.10">
    <property type="entry name" value="Zn(2)-C6 fungal-type DNA-binding domain"/>
    <property type="match status" value="1"/>
</dbReference>
<dbReference type="InterPro" id="IPR036864">
    <property type="entry name" value="Zn2-C6_fun-type_DNA-bd_sf"/>
</dbReference>
<evidence type="ECO:0000256" key="1">
    <source>
        <dbReference type="ARBA" id="ARBA00022723"/>
    </source>
</evidence>
<evidence type="ECO:0000313" key="4">
    <source>
        <dbReference type="EMBL" id="KXS20626.1"/>
    </source>
</evidence>
<dbReference type="PROSITE" id="PS50048">
    <property type="entry name" value="ZN2_CY6_FUNGAL_2"/>
    <property type="match status" value="1"/>
</dbReference>
<dbReference type="Pfam" id="PF04082">
    <property type="entry name" value="Fungal_trans"/>
    <property type="match status" value="1"/>
</dbReference>
<dbReference type="EMBL" id="KQ965735">
    <property type="protein sequence ID" value="KXS20626.1"/>
    <property type="molecule type" value="Genomic_DNA"/>
</dbReference>
<dbReference type="InterPro" id="IPR007219">
    <property type="entry name" value="XnlR_reg_dom"/>
</dbReference>
<dbReference type="Proteomes" id="UP000070544">
    <property type="component" value="Unassembled WGS sequence"/>
</dbReference>
<feature type="domain" description="Zn(2)-C6 fungal-type" evidence="3">
    <location>
        <begin position="51"/>
        <end position="82"/>
    </location>
</feature>
<dbReference type="GO" id="GO:0000981">
    <property type="term" value="F:DNA-binding transcription factor activity, RNA polymerase II-specific"/>
    <property type="evidence" value="ECO:0007669"/>
    <property type="project" value="InterPro"/>
</dbReference>
<organism evidence="4 5">
    <name type="scientific">Gonapodya prolifera (strain JEL478)</name>
    <name type="common">Monoblepharis prolifera</name>
    <dbReference type="NCBI Taxonomy" id="1344416"/>
    <lineage>
        <taxon>Eukaryota</taxon>
        <taxon>Fungi</taxon>
        <taxon>Fungi incertae sedis</taxon>
        <taxon>Chytridiomycota</taxon>
        <taxon>Chytridiomycota incertae sedis</taxon>
        <taxon>Monoblepharidomycetes</taxon>
        <taxon>Monoblepharidales</taxon>
        <taxon>Gonapodyaceae</taxon>
        <taxon>Gonapodya</taxon>
    </lineage>
</organism>
<name>A0A139AV52_GONPJ</name>
<sequence>MPYGATRCFLTNENVSQSSVVIGSKRTECGHDSLGLPMPDVTQRTGATVQSCDACWARKTKCEILVDQASPCRRCESMGLRCERKREVKKRGPIKGLASQKRARLRELENILTSVSSSLKETFPTAPPSVDTELSQAPLNVNLVDLLDFGTDLDVALDSKLQPSFGQSDPTADLLPSLFASPASSGIQYSDAEAHSAVNVQSLVETILPIEQNNQSLSTALEAYFTHIAPVYPCIHRSSFLQHLPTRPPELVDSIVSCAIPYVDASTSPPVPAILNLIQTCLASPTSLDAVQAMFHAVFTAFSQALLPIQVCDSYFAMVVAKAKQMRLDSVAELDKCGTAQWLAREARIRTMWCLWITDGFLCNLLRRSALITTEQMISFPYPCADHVWDSPSSSFTVPTVLTTKPRYPAPASPSQPGFAAIVHAYKAMMTVTDIVSSHFNPTAFALAGSNPVDPLVRLNDLLGNCVEPDTLAIGIECRKAWLQGGSCVEPRRAT</sequence>
<dbReference type="OrthoDB" id="2123952at2759"/>
<gene>
    <name evidence="4" type="ORF">M427DRAFT_379660</name>
</gene>
<dbReference type="CDD" id="cd12148">
    <property type="entry name" value="fungal_TF_MHR"/>
    <property type="match status" value="1"/>
</dbReference>
<keyword evidence="1" id="KW-0479">Metal-binding</keyword>
<evidence type="ECO:0000313" key="5">
    <source>
        <dbReference type="Proteomes" id="UP000070544"/>
    </source>
</evidence>
<dbReference type="SUPFAM" id="SSF57701">
    <property type="entry name" value="Zn2/Cys6 DNA-binding domain"/>
    <property type="match status" value="1"/>
</dbReference>
<evidence type="ECO:0000256" key="2">
    <source>
        <dbReference type="ARBA" id="ARBA00023242"/>
    </source>
</evidence>
<evidence type="ECO:0000259" key="3">
    <source>
        <dbReference type="PROSITE" id="PS50048"/>
    </source>
</evidence>
<dbReference type="PANTHER" id="PTHR46910:SF40">
    <property type="entry name" value="ZN(II)2CYS6 TRANSCRIPTION FACTOR (EUROFUNG)"/>
    <property type="match status" value="1"/>
</dbReference>
<accession>A0A139AV52</accession>
<dbReference type="PANTHER" id="PTHR46910">
    <property type="entry name" value="TRANSCRIPTION FACTOR PDR1"/>
    <property type="match status" value="1"/>
</dbReference>
<dbReference type="InterPro" id="IPR050987">
    <property type="entry name" value="AtrR-like"/>
</dbReference>
<keyword evidence="5" id="KW-1185">Reference proteome</keyword>
<dbReference type="GO" id="GO:0008270">
    <property type="term" value="F:zinc ion binding"/>
    <property type="evidence" value="ECO:0007669"/>
    <property type="project" value="InterPro"/>
</dbReference>
<dbReference type="InterPro" id="IPR001138">
    <property type="entry name" value="Zn2Cys6_DnaBD"/>
</dbReference>
<dbReference type="AlphaFoldDB" id="A0A139AV52"/>
<keyword evidence="2" id="KW-0539">Nucleus</keyword>
<proteinExistence type="predicted"/>
<protein>
    <recommendedName>
        <fullName evidence="3">Zn(2)-C6 fungal-type domain-containing protein</fullName>
    </recommendedName>
</protein>
<dbReference type="STRING" id="1344416.A0A139AV52"/>
<dbReference type="GO" id="GO:0003677">
    <property type="term" value="F:DNA binding"/>
    <property type="evidence" value="ECO:0007669"/>
    <property type="project" value="InterPro"/>
</dbReference>
<dbReference type="GO" id="GO:0006351">
    <property type="term" value="P:DNA-templated transcription"/>
    <property type="evidence" value="ECO:0007669"/>
    <property type="project" value="InterPro"/>
</dbReference>